<dbReference type="Proteomes" id="UP000635384">
    <property type="component" value="Unassembled WGS sequence"/>
</dbReference>
<sequence length="418" mass="46344">MLGHLTRETRFLIKDRGALFWLLLAFVLSIVAVTFGIAEVSEQRETIATLIKEDAADRANALEGQEDWGSAAYYAFHLTYAPPSDFAFAAMGQRDSSPWKHRVRMLALEGQIHEADTRNADFGLVGRFDFAFLAASVAPLLLILLLYDLRASERTMRRHDLLVATAGSSRSLWLPRALVRVTALVLLLLIPLWVGAMIEGTAASLALQASGIVVASLLVWWLIVELIGRLDASPSILLTSLIGLWLALAIVVPAVSKAAIEAANPVPDGGEILLLQRETVNDAWDLPAEATMEPFVERHPEYADHSEIGEEGFEWKWYYAFQQVGDQVVEPLATQYREARLARDAQAGLASWLSPTSLVERAFEKLAGTDARSMIAYENQVRAYHGELRAFYYPLMFPEEPFDADALSDLPAYDPQES</sequence>
<keyword evidence="1" id="KW-0812">Transmembrane</keyword>
<protein>
    <submittedName>
        <fullName evidence="2">DUF3526 domain-containing protein</fullName>
    </submittedName>
</protein>
<organism evidence="2 3">
    <name type="scientific">Erythrobacter rubeus</name>
    <dbReference type="NCBI Taxonomy" id="2760803"/>
    <lineage>
        <taxon>Bacteria</taxon>
        <taxon>Pseudomonadati</taxon>
        <taxon>Pseudomonadota</taxon>
        <taxon>Alphaproteobacteria</taxon>
        <taxon>Sphingomonadales</taxon>
        <taxon>Erythrobacteraceae</taxon>
        <taxon>Erythrobacter/Porphyrobacter group</taxon>
        <taxon>Erythrobacter</taxon>
    </lineage>
</organism>
<accession>A0ABR8KMQ1</accession>
<name>A0ABR8KMQ1_9SPHN</name>
<reference evidence="2 3" key="1">
    <citation type="submission" date="2020-09" db="EMBL/GenBank/DDBJ databases">
        <authorList>
            <person name="Yoon J.-W."/>
        </authorList>
    </citation>
    <scope>NUCLEOTIDE SEQUENCE [LARGE SCALE GENOMIC DNA]</scope>
    <source>
        <strain evidence="2 3">KMU-140</strain>
    </source>
</reference>
<dbReference type="EMBL" id="JACXLC010000001">
    <property type="protein sequence ID" value="MBD2840959.1"/>
    <property type="molecule type" value="Genomic_DNA"/>
</dbReference>
<evidence type="ECO:0000256" key="1">
    <source>
        <dbReference type="SAM" id="Phobius"/>
    </source>
</evidence>
<evidence type="ECO:0000313" key="2">
    <source>
        <dbReference type="EMBL" id="MBD2840959.1"/>
    </source>
</evidence>
<proteinExistence type="predicted"/>
<dbReference type="Pfam" id="PF12040">
    <property type="entry name" value="DUF3526"/>
    <property type="match status" value="1"/>
</dbReference>
<dbReference type="RefSeq" id="WP_190786539.1">
    <property type="nucleotide sequence ID" value="NZ_JACXLC010000001.1"/>
</dbReference>
<feature type="transmembrane region" description="Helical" evidence="1">
    <location>
        <begin position="130"/>
        <end position="149"/>
    </location>
</feature>
<evidence type="ECO:0000313" key="3">
    <source>
        <dbReference type="Proteomes" id="UP000635384"/>
    </source>
</evidence>
<feature type="transmembrane region" description="Helical" evidence="1">
    <location>
        <begin position="236"/>
        <end position="255"/>
    </location>
</feature>
<gene>
    <name evidence="2" type="ORF">IB285_01675</name>
</gene>
<feature type="transmembrane region" description="Helical" evidence="1">
    <location>
        <begin position="20"/>
        <end position="38"/>
    </location>
</feature>
<keyword evidence="3" id="KW-1185">Reference proteome</keyword>
<feature type="transmembrane region" description="Helical" evidence="1">
    <location>
        <begin position="202"/>
        <end position="224"/>
    </location>
</feature>
<comment type="caution">
    <text evidence="2">The sequence shown here is derived from an EMBL/GenBank/DDBJ whole genome shotgun (WGS) entry which is preliminary data.</text>
</comment>
<keyword evidence="1" id="KW-1133">Transmembrane helix</keyword>
<keyword evidence="1" id="KW-0472">Membrane</keyword>
<feature type="transmembrane region" description="Helical" evidence="1">
    <location>
        <begin position="177"/>
        <end position="196"/>
    </location>
</feature>
<dbReference type="InterPro" id="IPR021913">
    <property type="entry name" value="DUF3526"/>
</dbReference>